<reference evidence="3" key="1">
    <citation type="journal article" date="2019" name="Int. J. Syst. Evol. Microbiol.">
        <title>The Global Catalogue of Microorganisms (GCM) 10K type strain sequencing project: providing services to taxonomists for standard genome sequencing and annotation.</title>
        <authorList>
            <consortium name="The Broad Institute Genomics Platform"/>
            <consortium name="The Broad Institute Genome Sequencing Center for Infectious Disease"/>
            <person name="Wu L."/>
            <person name="Ma J."/>
        </authorList>
    </citation>
    <scope>NUCLEOTIDE SEQUENCE [LARGE SCALE GENOMIC DNA]</scope>
    <source>
        <strain evidence="3">CGMCC 1.10832</strain>
    </source>
</reference>
<gene>
    <name evidence="2" type="ORF">GCM10011506_15790</name>
</gene>
<dbReference type="RefSeq" id="WP_188462059.1">
    <property type="nucleotide sequence ID" value="NZ_BAABHU010000004.1"/>
</dbReference>
<sequence>MKTDHNKLAKTSGIIFGMIGMIFGLVISDGKDIGNWLFVGIISGMFWGYLIGLVIQKIANSKLVKTALKKIDKIKVERHSRQDIKKKMVEFAHSKEKFKYLSDETLKEKYRNKQVTSHISLLALEEELVNRDIIEYSPMHEKLDKIGTYLQNVGKSSNDREISLKLLAKKLECPISEVKTSYLKHLLADNFSTEELHDLQMSWHNKKDDESKKLGINPDDTPAAFLTKWTKEFSENRFRSNIRS</sequence>
<dbReference type="EMBL" id="BMEC01000004">
    <property type="protein sequence ID" value="GGC31181.1"/>
    <property type="molecule type" value="Genomic_DNA"/>
</dbReference>
<keyword evidence="1" id="KW-0812">Transmembrane</keyword>
<keyword evidence="1" id="KW-1133">Transmembrane helix</keyword>
<keyword evidence="1" id="KW-0472">Membrane</keyword>
<evidence type="ECO:0000313" key="2">
    <source>
        <dbReference type="EMBL" id="GGC31181.1"/>
    </source>
</evidence>
<evidence type="ECO:0000313" key="3">
    <source>
        <dbReference type="Proteomes" id="UP000636010"/>
    </source>
</evidence>
<feature type="transmembrane region" description="Helical" evidence="1">
    <location>
        <begin position="7"/>
        <end position="27"/>
    </location>
</feature>
<feature type="transmembrane region" description="Helical" evidence="1">
    <location>
        <begin position="33"/>
        <end position="55"/>
    </location>
</feature>
<evidence type="ECO:0000256" key="1">
    <source>
        <dbReference type="SAM" id="Phobius"/>
    </source>
</evidence>
<comment type="caution">
    <text evidence="2">The sequence shown here is derived from an EMBL/GenBank/DDBJ whole genome shotgun (WGS) entry which is preliminary data.</text>
</comment>
<protein>
    <submittedName>
        <fullName evidence="2">Uncharacterized protein</fullName>
    </submittedName>
</protein>
<accession>A0ABQ1M1C0</accession>
<proteinExistence type="predicted"/>
<organism evidence="2 3">
    <name type="scientific">Marivirga lumbricoides</name>
    <dbReference type="NCBI Taxonomy" id="1046115"/>
    <lineage>
        <taxon>Bacteria</taxon>
        <taxon>Pseudomonadati</taxon>
        <taxon>Bacteroidota</taxon>
        <taxon>Cytophagia</taxon>
        <taxon>Cytophagales</taxon>
        <taxon>Marivirgaceae</taxon>
        <taxon>Marivirga</taxon>
    </lineage>
</organism>
<dbReference type="Proteomes" id="UP000636010">
    <property type="component" value="Unassembled WGS sequence"/>
</dbReference>
<keyword evidence="3" id="KW-1185">Reference proteome</keyword>
<name>A0ABQ1M1C0_9BACT</name>